<evidence type="ECO:0008006" key="2">
    <source>
        <dbReference type="Google" id="ProtNLM"/>
    </source>
</evidence>
<accession>A0A6M3L5P5</accession>
<proteinExistence type="predicted"/>
<name>A0A6M3L5P5_9ZZZZ</name>
<evidence type="ECO:0000313" key="1">
    <source>
        <dbReference type="EMBL" id="QJA90046.1"/>
    </source>
</evidence>
<dbReference type="EMBL" id="MT142887">
    <property type="protein sequence ID" value="QJA90046.1"/>
    <property type="molecule type" value="Genomic_DNA"/>
</dbReference>
<organism evidence="1">
    <name type="scientific">viral metagenome</name>
    <dbReference type="NCBI Taxonomy" id="1070528"/>
    <lineage>
        <taxon>unclassified sequences</taxon>
        <taxon>metagenomes</taxon>
        <taxon>organismal metagenomes</taxon>
    </lineage>
</organism>
<dbReference type="AlphaFoldDB" id="A0A6M3L5P5"/>
<reference evidence="1" key="1">
    <citation type="submission" date="2020-03" db="EMBL/GenBank/DDBJ databases">
        <title>The deep terrestrial virosphere.</title>
        <authorList>
            <person name="Holmfeldt K."/>
            <person name="Nilsson E."/>
            <person name="Simone D."/>
            <person name="Lopez-Fernandez M."/>
            <person name="Wu X."/>
            <person name="de Brujin I."/>
            <person name="Lundin D."/>
            <person name="Andersson A."/>
            <person name="Bertilsson S."/>
            <person name="Dopson M."/>
        </authorList>
    </citation>
    <scope>NUCLEOTIDE SEQUENCE</scope>
    <source>
        <strain evidence="1">MM415B02455</strain>
    </source>
</reference>
<sequence>MLTFRQIQVNYPHWDRPADKDQAGWTALLQIWQMNLEGMDDDMLGMALQHHIRHGHQWEKSSYPPTPGKLWVAWDKKCTEDEERLQRSRTMGQGTAIRYPDAEKRSVRTGTGQDWQDWLAEFTRQSAEYARQRQAFTDAIRIHFGLRWDRGDDREVLYYIIGLWQESDPKLTTEQCVEEAGKWLQDHPRKNQRKRRYQRPQVVNVEVEEAVPF</sequence>
<gene>
    <name evidence="1" type="ORF">MM415B02455_0009</name>
</gene>
<protein>
    <recommendedName>
        <fullName evidence="2">Replication protein</fullName>
    </recommendedName>
</protein>